<dbReference type="InterPro" id="IPR050054">
    <property type="entry name" value="UPRTase/APRTase"/>
</dbReference>
<keyword evidence="15" id="KW-1185">Reference proteome</keyword>
<reference evidence="14 15" key="1">
    <citation type="submission" date="2017-03" db="EMBL/GenBank/DDBJ databases">
        <title>Genome sequence of Sphingomonas mucosissima DSM 17494.</title>
        <authorList>
            <person name="Poehlein A."/>
            <person name="Wuebbeler J.H."/>
            <person name="Steinbuechel A."/>
            <person name="Daniel R."/>
        </authorList>
    </citation>
    <scope>NUCLEOTIDE SEQUENCE [LARGE SCALE GENOMIC DNA]</scope>
    <source>
        <strain evidence="14 15">DSM 17494</strain>
    </source>
</reference>
<dbReference type="FunFam" id="3.40.50.2020:FF:000021">
    <property type="entry name" value="Adenine phosphoribosyltransferase"/>
    <property type="match status" value="1"/>
</dbReference>
<dbReference type="GO" id="GO:0005737">
    <property type="term" value="C:cytoplasm"/>
    <property type="evidence" value="ECO:0007669"/>
    <property type="project" value="UniProtKB-SubCell"/>
</dbReference>
<dbReference type="NCBIfam" id="NF002634">
    <property type="entry name" value="PRK02304.1-3"/>
    <property type="match status" value="1"/>
</dbReference>
<dbReference type="InterPro" id="IPR000836">
    <property type="entry name" value="PRTase_dom"/>
</dbReference>
<dbReference type="Proteomes" id="UP000197783">
    <property type="component" value="Unassembled WGS sequence"/>
</dbReference>
<dbReference type="GO" id="GO:0044209">
    <property type="term" value="P:AMP salvage"/>
    <property type="evidence" value="ECO:0007669"/>
    <property type="project" value="UniProtKB-UniRule"/>
</dbReference>
<dbReference type="PANTHER" id="PTHR32315">
    <property type="entry name" value="ADENINE PHOSPHORIBOSYLTRANSFERASE"/>
    <property type="match status" value="1"/>
</dbReference>
<evidence type="ECO:0000256" key="9">
    <source>
        <dbReference type="ARBA" id="ARBA00022679"/>
    </source>
</evidence>
<name>A0A245ZEI3_9SPHN</name>
<comment type="pathway">
    <text evidence="4 11">Purine metabolism; AMP biosynthesis via salvage pathway; AMP from adenine: step 1/1.</text>
</comment>
<evidence type="ECO:0000313" key="14">
    <source>
        <dbReference type="EMBL" id="OWK28154.1"/>
    </source>
</evidence>
<evidence type="ECO:0000256" key="12">
    <source>
        <dbReference type="SAM" id="MobiDB-lite"/>
    </source>
</evidence>
<dbReference type="GO" id="GO:0016208">
    <property type="term" value="F:AMP binding"/>
    <property type="evidence" value="ECO:0007669"/>
    <property type="project" value="TreeGrafter"/>
</dbReference>
<evidence type="ECO:0000256" key="5">
    <source>
        <dbReference type="ARBA" id="ARBA00008391"/>
    </source>
</evidence>
<gene>
    <name evidence="11 14" type="primary">apt</name>
    <name evidence="14" type="ORF">SPMU_30080</name>
</gene>
<comment type="caution">
    <text evidence="14">The sequence shown here is derived from an EMBL/GenBank/DDBJ whole genome shotgun (WGS) entry which is preliminary data.</text>
</comment>
<evidence type="ECO:0000256" key="1">
    <source>
        <dbReference type="ARBA" id="ARBA00000868"/>
    </source>
</evidence>
<comment type="catalytic activity">
    <reaction evidence="1 11">
        <text>AMP + diphosphate = 5-phospho-alpha-D-ribose 1-diphosphate + adenine</text>
        <dbReference type="Rhea" id="RHEA:16609"/>
        <dbReference type="ChEBI" id="CHEBI:16708"/>
        <dbReference type="ChEBI" id="CHEBI:33019"/>
        <dbReference type="ChEBI" id="CHEBI:58017"/>
        <dbReference type="ChEBI" id="CHEBI:456215"/>
        <dbReference type="EC" id="2.4.2.7"/>
    </reaction>
</comment>
<organism evidence="14 15">
    <name type="scientific">Sphingomonas mucosissima</name>
    <dbReference type="NCBI Taxonomy" id="370959"/>
    <lineage>
        <taxon>Bacteria</taxon>
        <taxon>Pseudomonadati</taxon>
        <taxon>Pseudomonadota</taxon>
        <taxon>Alphaproteobacteria</taxon>
        <taxon>Sphingomonadales</taxon>
        <taxon>Sphingomonadaceae</taxon>
        <taxon>Sphingomonas</taxon>
    </lineage>
</organism>
<dbReference type="SUPFAM" id="SSF53271">
    <property type="entry name" value="PRTase-like"/>
    <property type="match status" value="1"/>
</dbReference>
<dbReference type="InterPro" id="IPR005764">
    <property type="entry name" value="Ade_phspho_trans"/>
</dbReference>
<evidence type="ECO:0000313" key="15">
    <source>
        <dbReference type="Proteomes" id="UP000197783"/>
    </source>
</evidence>
<dbReference type="GO" id="GO:0003999">
    <property type="term" value="F:adenine phosphoribosyltransferase activity"/>
    <property type="evidence" value="ECO:0007669"/>
    <property type="project" value="UniProtKB-UniRule"/>
</dbReference>
<dbReference type="Gene3D" id="3.40.50.2020">
    <property type="match status" value="1"/>
</dbReference>
<dbReference type="HAMAP" id="MF_00004">
    <property type="entry name" value="Aden_phosphoribosyltr"/>
    <property type="match status" value="1"/>
</dbReference>
<dbReference type="EMBL" id="NBBJ01000006">
    <property type="protein sequence ID" value="OWK28154.1"/>
    <property type="molecule type" value="Genomic_DNA"/>
</dbReference>
<dbReference type="GO" id="GO:0002055">
    <property type="term" value="F:adenine binding"/>
    <property type="evidence" value="ECO:0007669"/>
    <property type="project" value="TreeGrafter"/>
</dbReference>
<evidence type="ECO:0000259" key="13">
    <source>
        <dbReference type="Pfam" id="PF00156"/>
    </source>
</evidence>
<protein>
    <recommendedName>
        <fullName evidence="6 11">Adenine phosphoribosyltransferase</fullName>
        <shortName evidence="11">APRT</shortName>
        <ecNumber evidence="6 11">2.4.2.7</ecNumber>
    </recommendedName>
</protein>
<evidence type="ECO:0000256" key="10">
    <source>
        <dbReference type="ARBA" id="ARBA00022726"/>
    </source>
</evidence>
<accession>A0A245ZEI3</accession>
<evidence type="ECO:0000256" key="7">
    <source>
        <dbReference type="ARBA" id="ARBA00022490"/>
    </source>
</evidence>
<keyword evidence="7 11" id="KW-0963">Cytoplasm</keyword>
<dbReference type="NCBIfam" id="TIGR01090">
    <property type="entry name" value="apt"/>
    <property type="match status" value="1"/>
</dbReference>
<feature type="region of interest" description="Disordered" evidence="12">
    <location>
        <begin position="1"/>
        <end position="35"/>
    </location>
</feature>
<dbReference type="EC" id="2.4.2.7" evidence="6 11"/>
<dbReference type="InterPro" id="IPR029057">
    <property type="entry name" value="PRTase-like"/>
</dbReference>
<evidence type="ECO:0000256" key="6">
    <source>
        <dbReference type="ARBA" id="ARBA00011893"/>
    </source>
</evidence>
<feature type="domain" description="Phosphoribosyltransferase" evidence="13">
    <location>
        <begin position="75"/>
        <end position="178"/>
    </location>
</feature>
<dbReference type="Pfam" id="PF00156">
    <property type="entry name" value="Pribosyltran"/>
    <property type="match status" value="1"/>
</dbReference>
<evidence type="ECO:0000256" key="8">
    <source>
        <dbReference type="ARBA" id="ARBA00022676"/>
    </source>
</evidence>
<sequence length="212" mass="21975">MARSTRLRGPDAAGMCLSMTTTHSDTPEPGSVSNANANDDLKALIRTIPDFPKPGILFRDITTLLLNPAGFAASIARMADATHGPIDLVAGIEARGFLFAAALASPLKAGVLLIRKDGKLPGATIAEDYALEYGQDRIAMHADALAPGARVLLVDDLIATGGTARAAIRLLRKAGASVSQAQFLVDLPDLGGAKLLRDDGVDVSALISFPGH</sequence>
<proteinExistence type="inferred from homology"/>
<dbReference type="PANTHER" id="PTHR32315:SF3">
    <property type="entry name" value="ADENINE PHOSPHORIBOSYLTRANSFERASE"/>
    <property type="match status" value="1"/>
</dbReference>
<dbReference type="UniPathway" id="UPA00588">
    <property type="reaction ID" value="UER00646"/>
</dbReference>
<dbReference type="GO" id="GO:0006168">
    <property type="term" value="P:adenine salvage"/>
    <property type="evidence" value="ECO:0007669"/>
    <property type="project" value="InterPro"/>
</dbReference>
<evidence type="ECO:0000256" key="4">
    <source>
        <dbReference type="ARBA" id="ARBA00004659"/>
    </source>
</evidence>
<evidence type="ECO:0000256" key="11">
    <source>
        <dbReference type="HAMAP-Rule" id="MF_00004"/>
    </source>
</evidence>
<dbReference type="CDD" id="cd06223">
    <property type="entry name" value="PRTases_typeI"/>
    <property type="match status" value="1"/>
</dbReference>
<keyword evidence="9 11" id="KW-0808">Transferase</keyword>
<comment type="subcellular location">
    <subcellularLocation>
        <location evidence="3 11">Cytoplasm</location>
    </subcellularLocation>
</comment>
<comment type="function">
    <text evidence="2 11">Catalyzes a salvage reaction resulting in the formation of AMP, that is energically less costly than de novo synthesis.</text>
</comment>
<dbReference type="AlphaFoldDB" id="A0A245ZEI3"/>
<comment type="similarity">
    <text evidence="5 11">Belongs to the purine/pyrimidine phosphoribosyltransferase family.</text>
</comment>
<keyword evidence="8 11" id="KW-0328">Glycosyltransferase</keyword>
<keyword evidence="10 11" id="KW-0660">Purine salvage</keyword>
<comment type="subunit">
    <text evidence="11">Homodimer.</text>
</comment>
<evidence type="ECO:0000256" key="2">
    <source>
        <dbReference type="ARBA" id="ARBA00003968"/>
    </source>
</evidence>
<evidence type="ECO:0000256" key="3">
    <source>
        <dbReference type="ARBA" id="ARBA00004496"/>
    </source>
</evidence>
<dbReference type="GO" id="GO:0006166">
    <property type="term" value="P:purine ribonucleoside salvage"/>
    <property type="evidence" value="ECO:0007669"/>
    <property type="project" value="UniProtKB-UniRule"/>
</dbReference>
<dbReference type="NCBIfam" id="NF002636">
    <property type="entry name" value="PRK02304.1-5"/>
    <property type="match status" value="1"/>
</dbReference>